<keyword evidence="1" id="KW-0472">Membrane</keyword>
<dbReference type="AlphaFoldDB" id="A0AAV2S272"/>
<keyword evidence="1" id="KW-1133">Transmembrane helix</keyword>
<dbReference type="EMBL" id="CAXKWB010040460">
    <property type="protein sequence ID" value="CAL4154894.1"/>
    <property type="molecule type" value="Genomic_DNA"/>
</dbReference>
<keyword evidence="1" id="KW-0812">Transmembrane</keyword>
<name>A0AAV2S272_MEGNR</name>
<comment type="caution">
    <text evidence="2">The sequence shown here is derived from an EMBL/GenBank/DDBJ whole genome shotgun (WGS) entry which is preliminary data.</text>
</comment>
<proteinExistence type="predicted"/>
<feature type="transmembrane region" description="Helical" evidence="1">
    <location>
        <begin position="13"/>
        <end position="34"/>
    </location>
</feature>
<feature type="non-terminal residue" evidence="2">
    <location>
        <position position="184"/>
    </location>
</feature>
<keyword evidence="3" id="KW-1185">Reference proteome</keyword>
<protein>
    <submittedName>
        <fullName evidence="2">Uncharacterized protein</fullName>
    </submittedName>
</protein>
<feature type="transmembrane region" description="Helical" evidence="1">
    <location>
        <begin position="79"/>
        <end position="103"/>
    </location>
</feature>
<gene>
    <name evidence="2" type="ORF">MNOR_LOCUS31418</name>
</gene>
<evidence type="ECO:0000313" key="3">
    <source>
        <dbReference type="Proteomes" id="UP001497623"/>
    </source>
</evidence>
<accession>A0AAV2S272</accession>
<feature type="transmembrane region" description="Helical" evidence="1">
    <location>
        <begin position="123"/>
        <end position="145"/>
    </location>
</feature>
<evidence type="ECO:0000313" key="2">
    <source>
        <dbReference type="EMBL" id="CAL4154894.1"/>
    </source>
</evidence>
<sequence>MHDIEDLQDEWKFILMLFFLPLPVLTTCYCISLINQISKLYNELYDLKPEAFIDSKELMRISDYITILQRTVEIMRNEIFEYTIGINFVLFVTIGTVSMYEILQGFAEAKDGNNEDSYAEIDYIIPLLISMLCIYKICSACDNLMTNEHERLLLRMKEVLSKQLFVKKWFEGNPHKKIKHLYEN</sequence>
<dbReference type="Proteomes" id="UP001497623">
    <property type="component" value="Unassembled WGS sequence"/>
</dbReference>
<evidence type="ECO:0000256" key="1">
    <source>
        <dbReference type="SAM" id="Phobius"/>
    </source>
</evidence>
<organism evidence="2 3">
    <name type="scientific">Meganyctiphanes norvegica</name>
    <name type="common">Northern krill</name>
    <name type="synonym">Thysanopoda norvegica</name>
    <dbReference type="NCBI Taxonomy" id="48144"/>
    <lineage>
        <taxon>Eukaryota</taxon>
        <taxon>Metazoa</taxon>
        <taxon>Ecdysozoa</taxon>
        <taxon>Arthropoda</taxon>
        <taxon>Crustacea</taxon>
        <taxon>Multicrustacea</taxon>
        <taxon>Malacostraca</taxon>
        <taxon>Eumalacostraca</taxon>
        <taxon>Eucarida</taxon>
        <taxon>Euphausiacea</taxon>
        <taxon>Euphausiidae</taxon>
        <taxon>Meganyctiphanes</taxon>
    </lineage>
</organism>
<reference evidence="2 3" key="1">
    <citation type="submission" date="2024-05" db="EMBL/GenBank/DDBJ databases">
        <authorList>
            <person name="Wallberg A."/>
        </authorList>
    </citation>
    <scope>NUCLEOTIDE SEQUENCE [LARGE SCALE GENOMIC DNA]</scope>
</reference>